<protein>
    <submittedName>
        <fullName evidence="1">Uncharacterized protein</fullName>
    </submittedName>
</protein>
<sequence length="312" mass="36852">MLVEKYMEEFKKVYNNDINFGQIFRDIIEVEKETKKELLKWGDEEVSIYLKKADAISPKTLGKRMSILRKIADFICTKEKITKRKYLIEEGMYMQFVEKGRLDSVTLTYDQYMDIKNQLDMTEDGEKVNLREKVIFELAWQGLTNEEIKFIKSENIKFETVEDDWEIILLEFEDKTIRIEDQEVIQDIKLCIKETYNVRTAKDGRIKKTFYKDSEYLIKPINVGRFSTKTYMNNPHLALQRVLQNGDFVCPGIDVENLTLSDIRRSKLIYLLAPENEEFFNIETVARLYNLRSPAGLSWFKKVAIEKYGAAK</sequence>
<dbReference type="RefSeq" id="WP_216119651.1">
    <property type="nucleotide sequence ID" value="NZ_CP086239.1"/>
</dbReference>
<reference evidence="1" key="1">
    <citation type="submission" date="2021-11" db="EMBL/GenBank/DDBJ databases">
        <title>Clostridia strains as spoilage organisms.</title>
        <authorList>
            <person name="Wambui J."/>
            <person name="Stevens M.J.A."/>
            <person name="Stephan R."/>
        </authorList>
    </citation>
    <scope>NUCLEOTIDE SEQUENCE</scope>
    <source>
        <strain evidence="1">CF009</strain>
    </source>
</reference>
<dbReference type="AlphaFoldDB" id="A0AA47EIK9"/>
<accession>A0AA47EIK9</accession>
<name>A0AA47EIK9_9CLOT</name>
<proteinExistence type="predicted"/>
<evidence type="ECO:0000313" key="2">
    <source>
        <dbReference type="Proteomes" id="UP001164733"/>
    </source>
</evidence>
<evidence type="ECO:0000313" key="1">
    <source>
        <dbReference type="EMBL" id="WAG60882.1"/>
    </source>
</evidence>
<organism evidence="1 2">
    <name type="scientific">Clostridium estertheticum</name>
    <dbReference type="NCBI Taxonomy" id="238834"/>
    <lineage>
        <taxon>Bacteria</taxon>
        <taxon>Bacillati</taxon>
        <taxon>Bacillota</taxon>
        <taxon>Clostridia</taxon>
        <taxon>Eubacteriales</taxon>
        <taxon>Clostridiaceae</taxon>
        <taxon>Clostridium</taxon>
    </lineage>
</organism>
<dbReference type="Proteomes" id="UP001164733">
    <property type="component" value="Chromosome"/>
</dbReference>
<gene>
    <name evidence="1" type="ORF">LL038_01120</name>
</gene>
<dbReference type="EMBL" id="CP086239">
    <property type="protein sequence ID" value="WAG60882.1"/>
    <property type="molecule type" value="Genomic_DNA"/>
</dbReference>